<dbReference type="InterPro" id="IPR013096">
    <property type="entry name" value="Cupin_2"/>
</dbReference>
<dbReference type="GO" id="GO:0005829">
    <property type="term" value="C:cytosol"/>
    <property type="evidence" value="ECO:0007669"/>
    <property type="project" value="TreeGrafter"/>
</dbReference>
<dbReference type="Pfam" id="PF01381">
    <property type="entry name" value="HTH_3"/>
    <property type="match status" value="1"/>
</dbReference>
<organism evidence="3 4">
    <name type="scientific">Desulfoglaeba alkanexedens ALDC</name>
    <dbReference type="NCBI Taxonomy" id="980445"/>
    <lineage>
        <taxon>Bacteria</taxon>
        <taxon>Pseudomonadati</taxon>
        <taxon>Thermodesulfobacteriota</taxon>
        <taxon>Syntrophobacteria</taxon>
        <taxon>Syntrophobacterales</taxon>
        <taxon>Syntrophobacteraceae</taxon>
        <taxon>Desulfoglaeba</taxon>
    </lineage>
</organism>
<feature type="domain" description="HTH cro/C1-type" evidence="2">
    <location>
        <begin position="7"/>
        <end position="61"/>
    </location>
</feature>
<name>A0A4P8L654_9BACT</name>
<keyword evidence="1" id="KW-0238">DNA-binding</keyword>
<dbReference type="GO" id="GO:0003700">
    <property type="term" value="F:DNA-binding transcription factor activity"/>
    <property type="evidence" value="ECO:0007669"/>
    <property type="project" value="TreeGrafter"/>
</dbReference>
<proteinExistence type="predicted"/>
<dbReference type="PROSITE" id="PS50943">
    <property type="entry name" value="HTH_CROC1"/>
    <property type="match status" value="1"/>
</dbReference>
<protein>
    <submittedName>
        <fullName evidence="3">Cupin domain-containing protein</fullName>
    </submittedName>
</protein>
<evidence type="ECO:0000313" key="4">
    <source>
        <dbReference type="Proteomes" id="UP000298602"/>
    </source>
</evidence>
<dbReference type="SUPFAM" id="SSF51182">
    <property type="entry name" value="RmlC-like cupins"/>
    <property type="match status" value="1"/>
</dbReference>
<dbReference type="GO" id="GO:0003677">
    <property type="term" value="F:DNA binding"/>
    <property type="evidence" value="ECO:0007669"/>
    <property type="project" value="UniProtKB-KW"/>
</dbReference>
<evidence type="ECO:0000259" key="2">
    <source>
        <dbReference type="PROSITE" id="PS50943"/>
    </source>
</evidence>
<dbReference type="InterPro" id="IPR010982">
    <property type="entry name" value="Lambda_DNA-bd_dom_sf"/>
</dbReference>
<dbReference type="KEGG" id="dax:FDQ92_08125"/>
<dbReference type="SUPFAM" id="SSF47413">
    <property type="entry name" value="lambda repressor-like DNA-binding domains"/>
    <property type="match status" value="1"/>
</dbReference>
<dbReference type="InterPro" id="IPR011051">
    <property type="entry name" value="RmlC_Cupin_sf"/>
</dbReference>
<dbReference type="Pfam" id="PF07883">
    <property type="entry name" value="Cupin_2"/>
    <property type="match status" value="1"/>
</dbReference>
<dbReference type="CDD" id="cd02209">
    <property type="entry name" value="cupin_XRE_C"/>
    <property type="match status" value="1"/>
</dbReference>
<accession>A0A4P8L654</accession>
<evidence type="ECO:0000256" key="1">
    <source>
        <dbReference type="ARBA" id="ARBA00023125"/>
    </source>
</evidence>
<dbReference type="PANTHER" id="PTHR46797">
    <property type="entry name" value="HTH-TYPE TRANSCRIPTIONAL REGULATOR"/>
    <property type="match status" value="1"/>
</dbReference>
<sequence length="179" mass="19975">MRIGEKLRRLRTETGLTQEELANRAYLTKGFISQLERDLTSPSIATLKSILDVLGLDLAEFFRDTPQPTVVGRKKARVLSSVSTDDYTVHFLLPRAMGRLMDPVLVILAKGAKTPQETSHEGEEFGFVIRGAVTLWLDTKAHKLGQGDCFYFKSSTPHRVENTGKGAAKILWVVTPSRF</sequence>
<dbReference type="Proteomes" id="UP000298602">
    <property type="component" value="Chromosome"/>
</dbReference>
<dbReference type="Gene3D" id="2.60.120.10">
    <property type="entry name" value="Jelly Rolls"/>
    <property type="match status" value="1"/>
</dbReference>
<dbReference type="InterPro" id="IPR050807">
    <property type="entry name" value="TransReg_Diox_bact_type"/>
</dbReference>
<dbReference type="InterPro" id="IPR014710">
    <property type="entry name" value="RmlC-like_jellyroll"/>
</dbReference>
<dbReference type="RefSeq" id="WP_137425764.1">
    <property type="nucleotide sequence ID" value="NZ_CP040098.1"/>
</dbReference>
<dbReference type="PANTHER" id="PTHR46797:SF11">
    <property type="entry name" value="HTH-TYPE TRANSCRIPTIONAL REGULATOR PUUR"/>
    <property type="match status" value="1"/>
</dbReference>
<dbReference type="OrthoDB" id="5343295at2"/>
<dbReference type="SMART" id="SM00530">
    <property type="entry name" value="HTH_XRE"/>
    <property type="match status" value="1"/>
</dbReference>
<dbReference type="CDD" id="cd00093">
    <property type="entry name" value="HTH_XRE"/>
    <property type="match status" value="1"/>
</dbReference>
<reference evidence="3 4" key="2">
    <citation type="submission" date="2019-05" db="EMBL/GenBank/DDBJ databases">
        <authorList>
            <person name="Suflita J.M."/>
            <person name="Marks C.R."/>
        </authorList>
    </citation>
    <scope>NUCLEOTIDE SEQUENCE [LARGE SCALE GENOMIC DNA]</scope>
    <source>
        <strain evidence="3 4">ALDC</strain>
    </source>
</reference>
<reference evidence="3 4" key="1">
    <citation type="submission" date="2019-05" db="EMBL/GenBank/DDBJ databases">
        <title>The Complete Genome Sequence of the n-alkane-degrading Desulfoglaeba alkanexedens ALDC reveals multiple alkylsuccinate synthase gene clusters.</title>
        <authorList>
            <person name="Callaghan A.V."/>
            <person name="Davidova I.A."/>
            <person name="Duncan K.E."/>
            <person name="Morris B."/>
            <person name="McInerney M.J."/>
        </authorList>
    </citation>
    <scope>NUCLEOTIDE SEQUENCE [LARGE SCALE GENOMIC DNA]</scope>
    <source>
        <strain evidence="3 4">ALDC</strain>
    </source>
</reference>
<dbReference type="InterPro" id="IPR001387">
    <property type="entry name" value="Cro/C1-type_HTH"/>
</dbReference>
<evidence type="ECO:0000313" key="3">
    <source>
        <dbReference type="EMBL" id="QCQ23499.1"/>
    </source>
</evidence>
<dbReference type="Gene3D" id="1.10.260.40">
    <property type="entry name" value="lambda repressor-like DNA-binding domains"/>
    <property type="match status" value="1"/>
</dbReference>
<dbReference type="AlphaFoldDB" id="A0A4P8L654"/>
<gene>
    <name evidence="3" type="ORF">FDQ92_08125</name>
</gene>
<keyword evidence="4" id="KW-1185">Reference proteome</keyword>
<dbReference type="EMBL" id="CP040098">
    <property type="protein sequence ID" value="QCQ23499.1"/>
    <property type="molecule type" value="Genomic_DNA"/>
</dbReference>